<protein>
    <submittedName>
        <fullName evidence="5">CoA ester lyase</fullName>
    </submittedName>
</protein>
<evidence type="ECO:0000313" key="6">
    <source>
        <dbReference type="Proteomes" id="UP001059617"/>
    </source>
</evidence>
<dbReference type="Proteomes" id="UP001059617">
    <property type="component" value="Chromosome"/>
</dbReference>
<proteinExistence type="predicted"/>
<accession>A0ABY5VTS5</accession>
<dbReference type="PIRSF" id="PIRSF015582">
    <property type="entry name" value="Cit_lyase_B"/>
    <property type="match status" value="1"/>
</dbReference>
<feature type="domain" description="HpcH/HpaI aldolase/citrate lyase" evidence="4">
    <location>
        <begin position="14"/>
        <end position="220"/>
    </location>
</feature>
<evidence type="ECO:0000256" key="2">
    <source>
        <dbReference type="ARBA" id="ARBA00022723"/>
    </source>
</evidence>
<dbReference type="InterPro" id="IPR005000">
    <property type="entry name" value="Aldolase/citrate-lyase_domain"/>
</dbReference>
<dbReference type="InterPro" id="IPR015813">
    <property type="entry name" value="Pyrv/PenolPyrv_kinase-like_dom"/>
</dbReference>
<keyword evidence="3" id="KW-0460">Magnesium</keyword>
<dbReference type="PANTHER" id="PTHR32308">
    <property type="entry name" value="LYASE BETA SUBUNIT, PUTATIVE (AFU_ORTHOLOGUE AFUA_4G13030)-RELATED"/>
    <property type="match status" value="1"/>
</dbReference>
<gene>
    <name evidence="5" type="ORF">Dfulv_32610</name>
</gene>
<evidence type="ECO:0000259" key="4">
    <source>
        <dbReference type="Pfam" id="PF03328"/>
    </source>
</evidence>
<dbReference type="InterPro" id="IPR011206">
    <property type="entry name" value="Citrate_lyase_beta/mcl1/mcl2"/>
</dbReference>
<dbReference type="EMBL" id="CP073720">
    <property type="protein sequence ID" value="UWP79888.1"/>
    <property type="molecule type" value="Genomic_DNA"/>
</dbReference>
<dbReference type="RefSeq" id="WP_259857646.1">
    <property type="nucleotide sequence ID" value="NZ_BAAAST010000001.1"/>
</dbReference>
<sequence>MKYTRYCRSLLSTPASAVDRYEAGLRSGADICLVDLEDSIPPDEKANARTLAEGFFTTSRAVPVRRAVRVNAITVSDGLRDLLAVQAYRVSPDIVVLPMVESPRDIEIAARILARSCPDVELIAIVETPRGLTNLDLIATASPRLRALSFGAADYAFAAGARLSWETLVSARSLVVNSARAAGIEVIDAPTFEVADIATLRDEATRSRALGFSGKVAIHPRQVPVINEMYSPDAGTLEHARRVVAAGSEGGRRIAVVDGAMVGTPFFEASQQLIDEFDTAGGPAMSTPTRRGT</sequence>
<dbReference type="Pfam" id="PF03328">
    <property type="entry name" value="HpcH_HpaI"/>
    <property type="match status" value="1"/>
</dbReference>
<name>A0ABY5VTS5_9ACTN</name>
<comment type="cofactor">
    <cofactor evidence="1">
        <name>Mg(2+)</name>
        <dbReference type="ChEBI" id="CHEBI:18420"/>
    </cofactor>
</comment>
<keyword evidence="2" id="KW-0479">Metal-binding</keyword>
<dbReference type="Gene3D" id="3.20.20.60">
    <property type="entry name" value="Phosphoenolpyruvate-binding domains"/>
    <property type="match status" value="1"/>
</dbReference>
<dbReference type="PANTHER" id="PTHR32308:SF0">
    <property type="entry name" value="HPCH_HPAI ALDOLASE_CITRATE LYASE DOMAIN-CONTAINING PROTEIN"/>
    <property type="match status" value="1"/>
</dbReference>
<organism evidence="5 6">
    <name type="scientific">Dactylosporangium fulvum</name>
    <dbReference type="NCBI Taxonomy" id="53359"/>
    <lineage>
        <taxon>Bacteria</taxon>
        <taxon>Bacillati</taxon>
        <taxon>Actinomycetota</taxon>
        <taxon>Actinomycetes</taxon>
        <taxon>Micromonosporales</taxon>
        <taxon>Micromonosporaceae</taxon>
        <taxon>Dactylosporangium</taxon>
    </lineage>
</organism>
<evidence type="ECO:0000256" key="1">
    <source>
        <dbReference type="ARBA" id="ARBA00001946"/>
    </source>
</evidence>
<reference evidence="5" key="2">
    <citation type="submission" date="2022-09" db="EMBL/GenBank/DDBJ databases">
        <title>Biosynthetic gene clusters of Dactylosporangioum fulvum.</title>
        <authorList>
            <person name="Caradec T."/>
        </authorList>
    </citation>
    <scope>NUCLEOTIDE SEQUENCE</scope>
    <source>
        <strain evidence="5">NRRL B-16292</strain>
    </source>
</reference>
<dbReference type="InterPro" id="IPR040442">
    <property type="entry name" value="Pyrv_kinase-like_dom_sf"/>
</dbReference>
<dbReference type="GO" id="GO:0016829">
    <property type="term" value="F:lyase activity"/>
    <property type="evidence" value="ECO:0007669"/>
    <property type="project" value="UniProtKB-KW"/>
</dbReference>
<dbReference type="SUPFAM" id="SSF51621">
    <property type="entry name" value="Phosphoenolpyruvate/pyruvate domain"/>
    <property type="match status" value="1"/>
</dbReference>
<keyword evidence="6" id="KW-1185">Reference proteome</keyword>
<reference evidence="5" key="1">
    <citation type="submission" date="2021-04" db="EMBL/GenBank/DDBJ databases">
        <authorList>
            <person name="Hartkoorn R.C."/>
            <person name="Beaudoing E."/>
            <person name="Hot D."/>
        </authorList>
    </citation>
    <scope>NUCLEOTIDE SEQUENCE</scope>
    <source>
        <strain evidence="5">NRRL B-16292</strain>
    </source>
</reference>
<evidence type="ECO:0000313" key="5">
    <source>
        <dbReference type="EMBL" id="UWP79888.1"/>
    </source>
</evidence>
<keyword evidence="5" id="KW-0456">Lyase</keyword>
<evidence type="ECO:0000256" key="3">
    <source>
        <dbReference type="ARBA" id="ARBA00022842"/>
    </source>
</evidence>